<dbReference type="InterPro" id="IPR025660">
    <property type="entry name" value="Pept_his_AS"/>
</dbReference>
<reference evidence="8" key="1">
    <citation type="journal article" date="2006" name="PLoS Biol.">
        <title>Macronuclear genome sequence of the ciliate Tetrahymena thermophila, a model eukaryote.</title>
        <authorList>
            <person name="Eisen J.A."/>
            <person name="Coyne R.S."/>
            <person name="Wu M."/>
            <person name="Wu D."/>
            <person name="Thiagarajan M."/>
            <person name="Wortman J.R."/>
            <person name="Badger J.H."/>
            <person name="Ren Q."/>
            <person name="Amedeo P."/>
            <person name="Jones K.M."/>
            <person name="Tallon L.J."/>
            <person name="Delcher A.L."/>
            <person name="Salzberg S.L."/>
            <person name="Silva J.C."/>
            <person name="Haas B.J."/>
            <person name="Majoros W.H."/>
            <person name="Farzad M."/>
            <person name="Carlton J.M."/>
            <person name="Smith R.K. Jr."/>
            <person name="Garg J."/>
            <person name="Pearlman R.E."/>
            <person name="Karrer K.M."/>
            <person name="Sun L."/>
            <person name="Manning G."/>
            <person name="Elde N.C."/>
            <person name="Turkewitz A.P."/>
            <person name="Asai D.J."/>
            <person name="Wilkes D.E."/>
            <person name="Wang Y."/>
            <person name="Cai H."/>
            <person name="Collins K."/>
            <person name="Stewart B.A."/>
            <person name="Lee S.R."/>
            <person name="Wilamowska K."/>
            <person name="Weinberg Z."/>
            <person name="Ruzzo W.L."/>
            <person name="Wloga D."/>
            <person name="Gaertig J."/>
            <person name="Frankel J."/>
            <person name="Tsao C.-C."/>
            <person name="Gorovsky M.A."/>
            <person name="Keeling P.J."/>
            <person name="Waller R.F."/>
            <person name="Patron N.J."/>
            <person name="Cherry J.M."/>
            <person name="Stover N.A."/>
            <person name="Krieger C.J."/>
            <person name="del Toro C."/>
            <person name="Ryder H.F."/>
            <person name="Williamson S.C."/>
            <person name="Barbeau R.A."/>
            <person name="Hamilton E.P."/>
            <person name="Orias E."/>
        </authorList>
    </citation>
    <scope>NUCLEOTIDE SEQUENCE [LARGE SCALE GENOMIC DNA]</scope>
    <source>
        <strain evidence="8">SB210</strain>
    </source>
</reference>
<dbReference type="PROSITE" id="PS00139">
    <property type="entry name" value="THIOL_PROTEASE_CYS"/>
    <property type="match status" value="1"/>
</dbReference>
<dbReference type="OMA" id="GYMDISF"/>
<keyword evidence="4" id="KW-0732">Signal</keyword>
<sequence length="375" mass="41460">MRKLVLLFALIVLATAAPKWNQLVNYTFDDYVKDFNKAYTKFSAEYNQRKRIFEQKLKEIKAFNSNSENGYKKGINQFTDRTAEELRETTLGYSKTVKNAANKQNMFRNLKTSDKINVKDLPKSVDWRDAGVVTPVKDQGHCGSCWAFATTAVIESYAAIATGQLKTLSTQQLVSCVQNSYQCGGQGGCNGAVSELAYNYVQLFGLTSEYKYSYSSYQGQTGNCTFDPTQQPIEVTIDGYLKVPENDYASLMNAVATQGPLVISVDASNFHDYESGVFHGCDGADNVDINHAVVLVGYGTDEKEGDYWIVRNSWGTRFGENGYIRVKREATPTCKTDFTPLDGNGCVGFAKPQKVCGQCGILSDSAYPLNVKVVG</sequence>
<dbReference type="PROSITE" id="PS00640">
    <property type="entry name" value="THIOL_PROTEASE_ASN"/>
    <property type="match status" value="1"/>
</dbReference>
<name>Q23RT7_TETTS</name>
<dbReference type="GO" id="GO:0006508">
    <property type="term" value="P:proteolysis"/>
    <property type="evidence" value="ECO:0007669"/>
    <property type="project" value="UniProtKB-KW"/>
</dbReference>
<dbReference type="Pfam" id="PF08246">
    <property type="entry name" value="Inhibitor_I29"/>
    <property type="match status" value="1"/>
</dbReference>
<dbReference type="InterPro" id="IPR013128">
    <property type="entry name" value="Peptidase_C1A"/>
</dbReference>
<evidence type="ECO:0000256" key="1">
    <source>
        <dbReference type="ARBA" id="ARBA00008455"/>
    </source>
</evidence>
<dbReference type="InterPro" id="IPR025661">
    <property type="entry name" value="Pept_asp_AS"/>
</dbReference>
<dbReference type="KEGG" id="tet:TTHERM_00628610"/>
<dbReference type="Gene3D" id="3.90.70.10">
    <property type="entry name" value="Cysteine proteinases"/>
    <property type="match status" value="1"/>
</dbReference>
<evidence type="ECO:0000256" key="3">
    <source>
        <dbReference type="ARBA" id="ARBA00023157"/>
    </source>
</evidence>
<feature type="signal peptide" evidence="4">
    <location>
        <begin position="1"/>
        <end position="16"/>
    </location>
</feature>
<dbReference type="SUPFAM" id="SSF54001">
    <property type="entry name" value="Cysteine proteinases"/>
    <property type="match status" value="1"/>
</dbReference>
<dbReference type="InterPro" id="IPR000668">
    <property type="entry name" value="Peptidase_C1A_C"/>
</dbReference>
<dbReference type="AlphaFoldDB" id="Q23RT7"/>
<accession>Q23RT7</accession>
<keyword evidence="7" id="KW-0645">Protease</keyword>
<keyword evidence="2" id="KW-0865">Zymogen</keyword>
<feature type="chain" id="PRO_5018538781" evidence="4">
    <location>
        <begin position="17"/>
        <end position="375"/>
    </location>
</feature>
<dbReference type="PANTHER" id="PTHR12411">
    <property type="entry name" value="CYSTEINE PROTEASE FAMILY C1-RELATED"/>
    <property type="match status" value="1"/>
</dbReference>
<protein>
    <submittedName>
        <fullName evidence="7">Papain family cysteine protease</fullName>
    </submittedName>
</protein>
<dbReference type="OrthoDB" id="190265at2759"/>
<evidence type="ECO:0000259" key="5">
    <source>
        <dbReference type="SMART" id="SM00645"/>
    </source>
</evidence>
<dbReference type="PRINTS" id="PR00705">
    <property type="entry name" value="PAPAIN"/>
</dbReference>
<dbReference type="Proteomes" id="UP000009168">
    <property type="component" value="Unassembled WGS sequence"/>
</dbReference>
<dbReference type="GO" id="GO:0008234">
    <property type="term" value="F:cysteine-type peptidase activity"/>
    <property type="evidence" value="ECO:0007669"/>
    <property type="project" value="InterPro"/>
</dbReference>
<evidence type="ECO:0000313" key="7">
    <source>
        <dbReference type="EMBL" id="EAR99302.3"/>
    </source>
</evidence>
<dbReference type="FunFam" id="3.90.70.10:FF:000332">
    <property type="entry name" value="Cathepsin L1"/>
    <property type="match status" value="1"/>
</dbReference>
<dbReference type="RefSeq" id="XP_001019547.3">
    <property type="nucleotide sequence ID" value="XM_001019547.3"/>
</dbReference>
<dbReference type="SMR" id="Q23RT7"/>
<keyword evidence="3" id="KW-1015">Disulfide bond</keyword>
<dbReference type="InterPro" id="IPR013201">
    <property type="entry name" value="Prot_inhib_I29"/>
</dbReference>
<keyword evidence="7" id="KW-0378">Hydrolase</keyword>
<dbReference type="PROSITE" id="PS00639">
    <property type="entry name" value="THIOL_PROTEASE_HIS"/>
    <property type="match status" value="1"/>
</dbReference>
<dbReference type="HOGENOM" id="CLU_012184_1_2_1"/>
<dbReference type="InParanoid" id="Q23RT7"/>
<dbReference type="eggNOG" id="KOG1543">
    <property type="taxonomic scope" value="Eukaryota"/>
</dbReference>
<comment type="similarity">
    <text evidence="1">Belongs to the peptidase C1 family.</text>
</comment>
<proteinExistence type="inferred from homology"/>
<evidence type="ECO:0000256" key="4">
    <source>
        <dbReference type="SAM" id="SignalP"/>
    </source>
</evidence>
<evidence type="ECO:0000256" key="2">
    <source>
        <dbReference type="ARBA" id="ARBA00023145"/>
    </source>
</evidence>
<dbReference type="SMART" id="SM00645">
    <property type="entry name" value="Pept_C1"/>
    <property type="match status" value="1"/>
</dbReference>
<feature type="domain" description="Cathepsin propeptide inhibitor" evidence="6">
    <location>
        <begin position="28"/>
        <end position="86"/>
    </location>
</feature>
<feature type="domain" description="Peptidase C1A papain C-terminal" evidence="5">
    <location>
        <begin position="121"/>
        <end position="333"/>
    </location>
</feature>
<dbReference type="InterPro" id="IPR039417">
    <property type="entry name" value="Peptidase_C1A_papain-like"/>
</dbReference>
<dbReference type="InterPro" id="IPR000169">
    <property type="entry name" value="Pept_cys_AS"/>
</dbReference>
<dbReference type="InterPro" id="IPR038765">
    <property type="entry name" value="Papain-like_cys_pep_sf"/>
</dbReference>
<dbReference type="EMBL" id="GG662641">
    <property type="protein sequence ID" value="EAR99302.3"/>
    <property type="molecule type" value="Genomic_DNA"/>
</dbReference>
<evidence type="ECO:0000313" key="8">
    <source>
        <dbReference type="Proteomes" id="UP000009168"/>
    </source>
</evidence>
<evidence type="ECO:0000259" key="6">
    <source>
        <dbReference type="SMART" id="SM00848"/>
    </source>
</evidence>
<dbReference type="CDD" id="cd02248">
    <property type="entry name" value="Peptidase_C1A"/>
    <property type="match status" value="1"/>
</dbReference>
<keyword evidence="8" id="KW-1185">Reference proteome</keyword>
<gene>
    <name evidence="7" type="ORF">TTHERM_00628610</name>
</gene>
<dbReference type="SMART" id="SM00848">
    <property type="entry name" value="Inhibitor_I29"/>
    <property type="match status" value="1"/>
</dbReference>
<dbReference type="Pfam" id="PF00112">
    <property type="entry name" value="Peptidase_C1"/>
    <property type="match status" value="1"/>
</dbReference>
<dbReference type="GeneID" id="7828865"/>
<organism evidence="7 8">
    <name type="scientific">Tetrahymena thermophila (strain SB210)</name>
    <dbReference type="NCBI Taxonomy" id="312017"/>
    <lineage>
        <taxon>Eukaryota</taxon>
        <taxon>Sar</taxon>
        <taxon>Alveolata</taxon>
        <taxon>Ciliophora</taxon>
        <taxon>Intramacronucleata</taxon>
        <taxon>Oligohymenophorea</taxon>
        <taxon>Hymenostomatida</taxon>
        <taxon>Tetrahymenina</taxon>
        <taxon>Tetrahymenidae</taxon>
        <taxon>Tetrahymena</taxon>
    </lineage>
</organism>